<evidence type="ECO:0000256" key="10">
    <source>
        <dbReference type="HAMAP-Rule" id="MF_01031"/>
    </source>
</evidence>
<evidence type="ECO:0000259" key="11">
    <source>
        <dbReference type="Pfam" id="PF00694"/>
    </source>
</evidence>
<evidence type="ECO:0000256" key="1">
    <source>
        <dbReference type="ARBA" id="ARBA00000491"/>
    </source>
</evidence>
<evidence type="ECO:0000256" key="4">
    <source>
        <dbReference type="ARBA" id="ARBA00009845"/>
    </source>
</evidence>
<dbReference type="EMBL" id="LNQM01000004">
    <property type="protein sequence ID" value="KSU76118.1"/>
    <property type="molecule type" value="Genomic_DNA"/>
</dbReference>
<keyword evidence="7 10" id="KW-0028">Amino-acid biosynthesis</keyword>
<comment type="pathway">
    <text evidence="3 10">Amino-acid biosynthesis; L-leucine biosynthesis; L-leucine from 3-methyl-2-oxobutanoate: step 2/4.</text>
</comment>
<dbReference type="PANTHER" id="PTHR43345">
    <property type="entry name" value="3-ISOPROPYLMALATE DEHYDRATASE SMALL SUBUNIT 2-RELATED-RELATED"/>
    <property type="match status" value="1"/>
</dbReference>
<dbReference type="GO" id="GO:0009098">
    <property type="term" value="P:L-leucine biosynthetic process"/>
    <property type="evidence" value="ECO:0007669"/>
    <property type="project" value="UniProtKB-UniRule"/>
</dbReference>
<dbReference type="NCBIfam" id="TIGR00171">
    <property type="entry name" value="leuD"/>
    <property type="match status" value="1"/>
</dbReference>
<dbReference type="EC" id="4.2.1.33" evidence="10"/>
<dbReference type="PANTHER" id="PTHR43345:SF5">
    <property type="entry name" value="3-ISOPROPYLMALATE DEHYDRATASE SMALL SUBUNIT"/>
    <property type="match status" value="1"/>
</dbReference>
<dbReference type="OrthoDB" id="9777465at2"/>
<comment type="function">
    <text evidence="2 10">Catalyzes the isomerization between 2-isopropylmalate and 3-isopropylmalate, via the formation of 2-isopropylmaleate.</text>
</comment>
<dbReference type="InterPro" id="IPR015928">
    <property type="entry name" value="Aconitase/3IPM_dehydase_swvl"/>
</dbReference>
<keyword evidence="6 10" id="KW-0432">Leucine biosynthesis</keyword>
<evidence type="ECO:0000256" key="9">
    <source>
        <dbReference type="ARBA" id="ARBA00023304"/>
    </source>
</evidence>
<dbReference type="STRING" id="993070.AS031_12205"/>
<evidence type="ECO:0000313" key="13">
    <source>
        <dbReference type="Proteomes" id="UP000053199"/>
    </source>
</evidence>
<dbReference type="GO" id="GO:0016853">
    <property type="term" value="F:isomerase activity"/>
    <property type="evidence" value="ECO:0007669"/>
    <property type="project" value="UniProtKB-KW"/>
</dbReference>
<dbReference type="AlphaFoldDB" id="A0A0V8IMV0"/>
<evidence type="ECO:0000256" key="7">
    <source>
        <dbReference type="ARBA" id="ARBA00022605"/>
    </source>
</evidence>
<evidence type="ECO:0000256" key="6">
    <source>
        <dbReference type="ARBA" id="ARBA00022430"/>
    </source>
</evidence>
<dbReference type="HAMAP" id="MF_01031">
    <property type="entry name" value="LeuD_type1"/>
    <property type="match status" value="1"/>
</dbReference>
<sequence length="196" mass="22149">MQQFTTHTGTGVPLRRSNIDTDQIIPSRFLKRVSRAGFDDALFAEWRKDPDFILNTTPYQSGSILIAGSDFGIGSSREHAVWGLLDYGFRVIVSSRFADIFRGNSGKAGLLTAQVTERDVEYLWNLLEQEPATKLSVDLPNQTITTAETVINFDIDPYVKWRLTMGYDDISLTERHLEAIARHEAARPAFMPRCHV</sequence>
<name>A0A0V8IMV0_9MICC</name>
<evidence type="ECO:0000256" key="5">
    <source>
        <dbReference type="ARBA" id="ARBA00011271"/>
    </source>
</evidence>
<dbReference type="GO" id="GO:0009316">
    <property type="term" value="C:3-isopropylmalate dehydratase complex"/>
    <property type="evidence" value="ECO:0007669"/>
    <property type="project" value="InterPro"/>
</dbReference>
<dbReference type="InterPro" id="IPR033940">
    <property type="entry name" value="IPMI_Swivel"/>
</dbReference>
<dbReference type="Gene3D" id="3.20.19.10">
    <property type="entry name" value="Aconitase, domain 4"/>
    <property type="match status" value="1"/>
</dbReference>
<keyword evidence="12" id="KW-0413">Isomerase</keyword>
<dbReference type="FunFam" id="3.20.19.10:FF:000003">
    <property type="entry name" value="3-isopropylmalate dehydratase small subunit"/>
    <property type="match status" value="1"/>
</dbReference>
<keyword evidence="13" id="KW-1185">Reference proteome</keyword>
<evidence type="ECO:0000313" key="12">
    <source>
        <dbReference type="EMBL" id="KSU76118.1"/>
    </source>
</evidence>
<protein>
    <recommendedName>
        <fullName evidence="10">3-isopropylmalate dehydratase small subunit</fullName>
        <ecNumber evidence="10">4.2.1.33</ecNumber>
    </recommendedName>
    <alternativeName>
        <fullName evidence="10">Alpha-IPM isomerase</fullName>
        <shortName evidence="10">IPMI</shortName>
    </alternativeName>
    <alternativeName>
        <fullName evidence="10">Isopropylmalate isomerase</fullName>
    </alternativeName>
</protein>
<dbReference type="SUPFAM" id="SSF52016">
    <property type="entry name" value="LeuD/IlvD-like"/>
    <property type="match status" value="1"/>
</dbReference>
<accession>A0A0V8IMV0</accession>
<dbReference type="InterPro" id="IPR050075">
    <property type="entry name" value="LeuD"/>
</dbReference>
<reference evidence="12 13" key="1">
    <citation type="journal article" date="2014" name="Arch. Microbiol.">
        <title>Arthrobacter enclensis sp. nov., isolated from sediment sample.</title>
        <authorList>
            <person name="Dastager S.G."/>
            <person name="Liu Q."/>
            <person name="Tang S.K."/>
            <person name="Krishnamurthi S."/>
            <person name="Lee J.C."/>
            <person name="Li W.J."/>
        </authorList>
    </citation>
    <scope>NUCLEOTIDE SEQUENCE [LARGE SCALE GENOMIC DNA]</scope>
    <source>
        <strain evidence="12 13">NIO-1008</strain>
    </source>
</reference>
<feature type="domain" description="Aconitase A/isopropylmalate dehydratase small subunit swivel" evidence="11">
    <location>
        <begin position="1"/>
        <end position="116"/>
    </location>
</feature>
<dbReference type="Proteomes" id="UP000053199">
    <property type="component" value="Unassembled WGS sequence"/>
</dbReference>
<dbReference type="NCBIfam" id="NF002458">
    <property type="entry name" value="PRK01641.1"/>
    <property type="match status" value="1"/>
</dbReference>
<comment type="similarity">
    <text evidence="4 10">Belongs to the LeuD family. LeuD type 1 subfamily.</text>
</comment>
<evidence type="ECO:0000256" key="3">
    <source>
        <dbReference type="ARBA" id="ARBA00004729"/>
    </source>
</evidence>
<proteinExistence type="inferred from homology"/>
<dbReference type="InterPro" id="IPR000573">
    <property type="entry name" value="AconitaseA/IPMdHydase_ssu_swvl"/>
</dbReference>
<keyword evidence="8 10" id="KW-0456">Lyase</keyword>
<dbReference type="UniPathway" id="UPA00048">
    <property type="reaction ID" value="UER00071"/>
</dbReference>
<organism evidence="12 13">
    <name type="scientific">Pseudarthrobacter enclensis</name>
    <dbReference type="NCBI Taxonomy" id="993070"/>
    <lineage>
        <taxon>Bacteria</taxon>
        <taxon>Bacillati</taxon>
        <taxon>Actinomycetota</taxon>
        <taxon>Actinomycetes</taxon>
        <taxon>Micrococcales</taxon>
        <taxon>Micrococcaceae</taxon>
        <taxon>Pseudarthrobacter</taxon>
    </lineage>
</organism>
<dbReference type="GO" id="GO:0003861">
    <property type="term" value="F:3-isopropylmalate dehydratase activity"/>
    <property type="evidence" value="ECO:0007669"/>
    <property type="project" value="UniProtKB-UniRule"/>
</dbReference>
<evidence type="ECO:0000256" key="8">
    <source>
        <dbReference type="ARBA" id="ARBA00023239"/>
    </source>
</evidence>
<comment type="caution">
    <text evidence="12">The sequence shown here is derived from an EMBL/GenBank/DDBJ whole genome shotgun (WGS) entry which is preliminary data.</text>
</comment>
<dbReference type="CDD" id="cd01577">
    <property type="entry name" value="IPMI_Swivel"/>
    <property type="match status" value="1"/>
</dbReference>
<dbReference type="Pfam" id="PF00694">
    <property type="entry name" value="Aconitase_C"/>
    <property type="match status" value="1"/>
</dbReference>
<gene>
    <name evidence="10" type="primary">leuD</name>
    <name evidence="12" type="ORF">AS031_12205</name>
</gene>
<comment type="subunit">
    <text evidence="5 10">Heterodimer of LeuC and LeuD.</text>
</comment>
<evidence type="ECO:0000256" key="2">
    <source>
        <dbReference type="ARBA" id="ARBA00002695"/>
    </source>
</evidence>
<comment type="catalytic activity">
    <reaction evidence="1 10">
        <text>(2R,3S)-3-isopropylmalate = (2S)-2-isopropylmalate</text>
        <dbReference type="Rhea" id="RHEA:32287"/>
        <dbReference type="ChEBI" id="CHEBI:1178"/>
        <dbReference type="ChEBI" id="CHEBI:35121"/>
        <dbReference type="EC" id="4.2.1.33"/>
    </reaction>
</comment>
<keyword evidence="9 10" id="KW-0100">Branched-chain amino acid biosynthesis</keyword>
<dbReference type="RefSeq" id="WP_058268410.1">
    <property type="nucleotide sequence ID" value="NZ_FMAZ01000004.1"/>
</dbReference>
<dbReference type="InterPro" id="IPR004431">
    <property type="entry name" value="3-IsopropMal_deHydase_ssu"/>
</dbReference>